<protein>
    <submittedName>
        <fullName evidence="2">Uncharacterized protein</fullName>
    </submittedName>
</protein>
<keyword evidence="1" id="KW-0812">Transmembrane</keyword>
<gene>
    <name evidence="2" type="ORF">L0M17_11085</name>
</gene>
<feature type="transmembrane region" description="Helical" evidence="1">
    <location>
        <begin position="6"/>
        <end position="31"/>
    </location>
</feature>
<dbReference type="Proteomes" id="UP001202922">
    <property type="component" value="Unassembled WGS sequence"/>
</dbReference>
<proteinExistence type="predicted"/>
<dbReference type="RefSeq" id="WP_241054016.1">
    <property type="nucleotide sequence ID" value="NZ_JAKZBV010000001.1"/>
</dbReference>
<evidence type="ECO:0000313" key="3">
    <source>
        <dbReference type="Proteomes" id="UP001202922"/>
    </source>
</evidence>
<organism evidence="2 3">
    <name type="scientific">Sinomonas terrae</name>
    <dbReference type="NCBI Taxonomy" id="2908838"/>
    <lineage>
        <taxon>Bacteria</taxon>
        <taxon>Bacillati</taxon>
        <taxon>Actinomycetota</taxon>
        <taxon>Actinomycetes</taxon>
        <taxon>Micrococcales</taxon>
        <taxon>Micrococcaceae</taxon>
        <taxon>Sinomonas</taxon>
    </lineage>
</organism>
<evidence type="ECO:0000313" key="2">
    <source>
        <dbReference type="EMBL" id="MCH6470514.1"/>
    </source>
</evidence>
<keyword evidence="1" id="KW-0472">Membrane</keyword>
<evidence type="ECO:0000256" key="1">
    <source>
        <dbReference type="SAM" id="Phobius"/>
    </source>
</evidence>
<sequence length="73" mass="7715">MIAWGAFAVVAIATVLGAGCIVLFFALGIRLRAESEDPRRSARGVLAAASRACYVLSGVAVLFGVYLIVPYFH</sequence>
<keyword evidence="1" id="KW-1133">Transmembrane helix</keyword>
<feature type="transmembrane region" description="Helical" evidence="1">
    <location>
        <begin position="52"/>
        <end position="72"/>
    </location>
</feature>
<keyword evidence="3" id="KW-1185">Reference proteome</keyword>
<accession>A0ABS9U1F1</accession>
<reference evidence="2 3" key="1">
    <citation type="submission" date="2022-03" db="EMBL/GenBank/DDBJ databases">
        <title>Sinomonas sp. isolated from a soil.</title>
        <authorList>
            <person name="Han J."/>
            <person name="Kim D.-U."/>
        </authorList>
    </citation>
    <scope>NUCLEOTIDE SEQUENCE [LARGE SCALE GENOMIC DNA]</scope>
    <source>
        <strain evidence="2 3">5-5</strain>
    </source>
</reference>
<name>A0ABS9U1F1_9MICC</name>
<dbReference type="EMBL" id="JAKZBV010000001">
    <property type="protein sequence ID" value="MCH6470514.1"/>
    <property type="molecule type" value="Genomic_DNA"/>
</dbReference>
<comment type="caution">
    <text evidence="2">The sequence shown here is derived from an EMBL/GenBank/DDBJ whole genome shotgun (WGS) entry which is preliminary data.</text>
</comment>